<dbReference type="RefSeq" id="WP_059061549.1">
    <property type="nucleotide sequence ID" value="NZ_LN879502.1"/>
</dbReference>
<evidence type="ECO:0000313" key="2">
    <source>
        <dbReference type="EMBL" id="CUI17384.1"/>
    </source>
</evidence>
<keyword evidence="3" id="KW-1185">Reference proteome</keyword>
<dbReference type="InParanoid" id="A0A0U5JBY9"/>
<name>A0A0U5JBY9_9BACT</name>
<organism evidence="2 3">
    <name type="scientific">Candidatus Protochlamydia naegleriophila</name>
    <dbReference type="NCBI Taxonomy" id="389348"/>
    <lineage>
        <taxon>Bacteria</taxon>
        <taxon>Pseudomonadati</taxon>
        <taxon>Chlamydiota</taxon>
        <taxon>Chlamydiia</taxon>
        <taxon>Parachlamydiales</taxon>
        <taxon>Parachlamydiaceae</taxon>
        <taxon>Candidatus Protochlamydia</taxon>
    </lineage>
</organism>
<evidence type="ECO:0000259" key="1">
    <source>
        <dbReference type="Pfam" id="PF00535"/>
    </source>
</evidence>
<accession>A0A0U5JBY9</accession>
<dbReference type="InterPro" id="IPR001173">
    <property type="entry name" value="Glyco_trans_2-like"/>
</dbReference>
<protein>
    <submittedName>
        <fullName evidence="2">Glycosyl transferase family 2 p</fullName>
        <ecNumber evidence="2">2.4.1.-</ecNumber>
    </submittedName>
</protein>
<dbReference type="PATRIC" id="fig|389348.3.peg.1996"/>
<dbReference type="AlphaFoldDB" id="A0A0U5JBY9"/>
<dbReference type="InterPro" id="IPR029044">
    <property type="entry name" value="Nucleotide-diphossugar_trans"/>
</dbReference>
<dbReference type="PANTHER" id="PTHR22916">
    <property type="entry name" value="GLYCOSYLTRANSFERASE"/>
    <property type="match status" value="1"/>
</dbReference>
<dbReference type="GO" id="GO:0016758">
    <property type="term" value="F:hexosyltransferase activity"/>
    <property type="evidence" value="ECO:0007669"/>
    <property type="project" value="UniProtKB-ARBA"/>
</dbReference>
<feature type="domain" description="Glycosyltransferase 2-like" evidence="1">
    <location>
        <begin position="5"/>
        <end position="166"/>
    </location>
</feature>
<dbReference type="Gene3D" id="3.90.550.10">
    <property type="entry name" value="Spore Coat Polysaccharide Biosynthesis Protein SpsA, Chain A"/>
    <property type="match status" value="1"/>
</dbReference>
<dbReference type="KEGG" id="pnl:PNK_1777"/>
<sequence length="377" mass="43832">MVKLSVAMPSYNHGNFIGKAIESVLTQKECDLELVVVDDCSSDHSIEEIRKFKDPRLKLHLSEKNQGACRTLSKAIELGTGDYVAILNSDDCFLPGKLKKQIEFLDKNPSIHALFGLPQFIDSNGRCIEQQKSNFCKEAFQQPNKSRHEWLRHFFYHGNALCHPTVMIRRSCYQQLGYYNPCFAQLPDFDFWVRVALHYNIHILMEELIQFRILDDGGNASAAKIEHYWQNQWEMTQILRRFNTIPNLEEYCKVFPEDKALYGAFPASESPFIIPYAIAMKALNSTLIHPIHQPAYQSFALQTLFDLLQNPDSSQCMQKRFDFSPVKFNRLTKQCEIFNAREKWDSAFPERFPPAKKAFFQFKQNIKKLLLKVGIKR</sequence>
<dbReference type="Pfam" id="PF00535">
    <property type="entry name" value="Glycos_transf_2"/>
    <property type="match status" value="1"/>
</dbReference>
<reference evidence="3" key="1">
    <citation type="submission" date="2015-09" db="EMBL/GenBank/DDBJ databases">
        <authorList>
            <person name="Bertelli C."/>
        </authorList>
    </citation>
    <scope>NUCLEOTIDE SEQUENCE [LARGE SCALE GENOMIC DNA]</scope>
    <source>
        <strain evidence="3">KNic</strain>
    </source>
</reference>
<evidence type="ECO:0000313" key="3">
    <source>
        <dbReference type="Proteomes" id="UP000069902"/>
    </source>
</evidence>
<dbReference type="Proteomes" id="UP000069902">
    <property type="component" value="Chromosome cPNK"/>
</dbReference>
<dbReference type="STRING" id="389348.PNK_1777"/>
<keyword evidence="2" id="KW-0328">Glycosyltransferase</keyword>
<dbReference type="SUPFAM" id="SSF53448">
    <property type="entry name" value="Nucleotide-diphospho-sugar transferases"/>
    <property type="match status" value="1"/>
</dbReference>
<gene>
    <name evidence="2" type="ORF">PNK_1777</name>
</gene>
<dbReference type="EC" id="2.4.1.-" evidence="2"/>
<keyword evidence="2" id="KW-0808">Transferase</keyword>
<dbReference type="PANTHER" id="PTHR22916:SF3">
    <property type="entry name" value="UDP-GLCNAC:BETAGAL BETA-1,3-N-ACETYLGLUCOSAMINYLTRANSFERASE-LIKE PROTEIN 1"/>
    <property type="match status" value="1"/>
</dbReference>
<proteinExistence type="predicted"/>
<dbReference type="EMBL" id="LN879502">
    <property type="protein sequence ID" value="CUI17384.1"/>
    <property type="molecule type" value="Genomic_DNA"/>
</dbReference>